<proteinExistence type="predicted"/>
<organism evidence="3 4">
    <name type="scientific">Leucosporidium creatinivorum</name>
    <dbReference type="NCBI Taxonomy" id="106004"/>
    <lineage>
        <taxon>Eukaryota</taxon>
        <taxon>Fungi</taxon>
        <taxon>Dikarya</taxon>
        <taxon>Basidiomycota</taxon>
        <taxon>Pucciniomycotina</taxon>
        <taxon>Microbotryomycetes</taxon>
        <taxon>Leucosporidiales</taxon>
        <taxon>Leucosporidium</taxon>
    </lineage>
</organism>
<evidence type="ECO:0000256" key="2">
    <source>
        <dbReference type="SAM" id="Phobius"/>
    </source>
</evidence>
<gene>
    <name evidence="3" type="ORF">BCR35DRAFT_299281</name>
</gene>
<accession>A0A1Y2G1D8</accession>
<evidence type="ECO:0000313" key="3">
    <source>
        <dbReference type="EMBL" id="ORY90717.1"/>
    </source>
</evidence>
<feature type="region of interest" description="Disordered" evidence="1">
    <location>
        <begin position="1"/>
        <end position="26"/>
    </location>
</feature>
<sequence length="196" mass="21677">MSRALRERPSRETMRSRRRVLSPTGTAASAASAAPIDFHDLVQIYQLVAARRSVFDSLLWTVPSTSFAAHSFLFQTALAGDTSQAARIISMALSVLITILTLQLFTRQLQAAAADHAWLEDWEKRHGVDERDCAHGPTWAKYRSVLPPRARHFKVLAAIRGFTLWSNGMTIIGFVALGVLIASALNPTTFQNCQNN</sequence>
<reference evidence="3 4" key="1">
    <citation type="submission" date="2016-07" db="EMBL/GenBank/DDBJ databases">
        <title>Pervasive Adenine N6-methylation of Active Genes in Fungi.</title>
        <authorList>
            <consortium name="DOE Joint Genome Institute"/>
            <person name="Mondo S.J."/>
            <person name="Dannebaum R.O."/>
            <person name="Kuo R.C."/>
            <person name="Labutti K."/>
            <person name="Haridas S."/>
            <person name="Kuo A."/>
            <person name="Salamov A."/>
            <person name="Ahrendt S.R."/>
            <person name="Lipzen A."/>
            <person name="Sullivan W."/>
            <person name="Andreopoulos W.B."/>
            <person name="Clum A."/>
            <person name="Lindquist E."/>
            <person name="Daum C."/>
            <person name="Ramamoorthy G.K."/>
            <person name="Gryganskyi A."/>
            <person name="Culley D."/>
            <person name="Magnuson J.K."/>
            <person name="James T.Y."/>
            <person name="O'Malley M.A."/>
            <person name="Stajich J.E."/>
            <person name="Spatafora J.W."/>
            <person name="Visel A."/>
            <person name="Grigoriev I.V."/>
        </authorList>
    </citation>
    <scope>NUCLEOTIDE SEQUENCE [LARGE SCALE GENOMIC DNA]</scope>
    <source>
        <strain evidence="3 4">62-1032</strain>
    </source>
</reference>
<keyword evidence="2" id="KW-0472">Membrane</keyword>
<comment type="caution">
    <text evidence="3">The sequence shown here is derived from an EMBL/GenBank/DDBJ whole genome shotgun (WGS) entry which is preliminary data.</text>
</comment>
<keyword evidence="2" id="KW-1133">Transmembrane helix</keyword>
<feature type="transmembrane region" description="Helical" evidence="2">
    <location>
        <begin position="85"/>
        <end position="105"/>
    </location>
</feature>
<evidence type="ECO:0000256" key="1">
    <source>
        <dbReference type="SAM" id="MobiDB-lite"/>
    </source>
</evidence>
<keyword evidence="2" id="KW-0812">Transmembrane</keyword>
<evidence type="ECO:0000313" key="4">
    <source>
        <dbReference type="Proteomes" id="UP000193467"/>
    </source>
</evidence>
<protein>
    <submittedName>
        <fullName evidence="3">Uncharacterized protein</fullName>
    </submittedName>
</protein>
<keyword evidence="4" id="KW-1185">Reference proteome</keyword>
<name>A0A1Y2G1D8_9BASI</name>
<dbReference type="InParanoid" id="A0A1Y2G1D8"/>
<dbReference type="AlphaFoldDB" id="A0A1Y2G1D8"/>
<feature type="transmembrane region" description="Helical" evidence="2">
    <location>
        <begin position="164"/>
        <end position="185"/>
    </location>
</feature>
<dbReference type="EMBL" id="MCGR01000003">
    <property type="protein sequence ID" value="ORY90717.1"/>
    <property type="molecule type" value="Genomic_DNA"/>
</dbReference>
<dbReference type="Proteomes" id="UP000193467">
    <property type="component" value="Unassembled WGS sequence"/>
</dbReference>
<feature type="compositionally biased region" description="Basic and acidic residues" evidence="1">
    <location>
        <begin position="1"/>
        <end position="15"/>
    </location>
</feature>
<feature type="transmembrane region" description="Helical" evidence="2">
    <location>
        <begin position="57"/>
        <end position="78"/>
    </location>
</feature>
<dbReference type="OrthoDB" id="2536935at2759"/>